<evidence type="ECO:0000256" key="8">
    <source>
        <dbReference type="ARBA" id="ARBA00038436"/>
    </source>
</evidence>
<dbReference type="RefSeq" id="WP_160175845.1">
    <property type="nucleotide sequence ID" value="NZ_JACHBQ010000001.1"/>
</dbReference>
<evidence type="ECO:0000256" key="3">
    <source>
        <dbReference type="ARBA" id="ARBA00022475"/>
    </source>
</evidence>
<dbReference type="InterPro" id="IPR055348">
    <property type="entry name" value="DctQ"/>
</dbReference>
<gene>
    <name evidence="11" type="ORF">BJ997_000420</name>
</gene>
<comment type="subcellular location">
    <subcellularLocation>
        <location evidence="1">Cell inner membrane</location>
        <topology evidence="1">Multi-pass membrane protein</topology>
    </subcellularLocation>
</comment>
<evidence type="ECO:0000313" key="12">
    <source>
        <dbReference type="Proteomes" id="UP000561726"/>
    </source>
</evidence>
<organism evidence="11 12">
    <name type="scientific">Cryobacterium roopkundense</name>
    <dbReference type="NCBI Taxonomy" id="1001240"/>
    <lineage>
        <taxon>Bacteria</taxon>
        <taxon>Bacillati</taxon>
        <taxon>Actinomycetota</taxon>
        <taxon>Actinomycetes</taxon>
        <taxon>Micrococcales</taxon>
        <taxon>Microbacteriaceae</taxon>
        <taxon>Cryobacterium</taxon>
    </lineage>
</organism>
<evidence type="ECO:0000259" key="10">
    <source>
        <dbReference type="Pfam" id="PF04290"/>
    </source>
</evidence>
<proteinExistence type="inferred from homology"/>
<comment type="similarity">
    <text evidence="8">Belongs to the TRAP transporter small permease family.</text>
</comment>
<dbReference type="OrthoDB" id="9795655at2"/>
<evidence type="ECO:0000256" key="5">
    <source>
        <dbReference type="ARBA" id="ARBA00022692"/>
    </source>
</evidence>
<sequence length="162" mass="18310">MATLVAIAQVLLRAIFNIHLWWGEETIVYLIIYSTFLGAVITLRHNEHIAVKVFEPFLGKIGRRRMDILGILVTITYLVIVGFFAWLLLFEPFSTSTVTPTLKLPLWVVEFAVPLGFTLMLLRAIEILVRLIRGLPASVDGDKSEFQREEEALGLDEGEAKL</sequence>
<feature type="domain" description="Tripartite ATP-independent periplasmic transporters DctQ component" evidence="10">
    <location>
        <begin position="3"/>
        <end position="133"/>
    </location>
</feature>
<evidence type="ECO:0000256" key="7">
    <source>
        <dbReference type="ARBA" id="ARBA00023136"/>
    </source>
</evidence>
<dbReference type="Proteomes" id="UP000561726">
    <property type="component" value="Unassembled WGS sequence"/>
</dbReference>
<dbReference type="PANTHER" id="PTHR35011">
    <property type="entry name" value="2,3-DIKETO-L-GULONATE TRAP TRANSPORTER SMALL PERMEASE PROTEIN YIAM"/>
    <property type="match status" value="1"/>
</dbReference>
<dbReference type="PANTHER" id="PTHR35011:SF4">
    <property type="entry name" value="SLL1102 PROTEIN"/>
    <property type="match status" value="1"/>
</dbReference>
<feature type="transmembrane region" description="Helical" evidence="9">
    <location>
        <begin position="104"/>
        <end position="125"/>
    </location>
</feature>
<evidence type="ECO:0000256" key="6">
    <source>
        <dbReference type="ARBA" id="ARBA00022989"/>
    </source>
</evidence>
<dbReference type="GO" id="GO:0005886">
    <property type="term" value="C:plasma membrane"/>
    <property type="evidence" value="ECO:0007669"/>
    <property type="project" value="UniProtKB-SubCell"/>
</dbReference>
<keyword evidence="2" id="KW-0813">Transport</keyword>
<keyword evidence="6 9" id="KW-1133">Transmembrane helix</keyword>
<evidence type="ECO:0000256" key="9">
    <source>
        <dbReference type="SAM" id="Phobius"/>
    </source>
</evidence>
<keyword evidence="3" id="KW-1003">Cell membrane</keyword>
<dbReference type="Pfam" id="PF04290">
    <property type="entry name" value="DctQ"/>
    <property type="match status" value="1"/>
</dbReference>
<dbReference type="InterPro" id="IPR007387">
    <property type="entry name" value="TRAP_DctQ"/>
</dbReference>
<protein>
    <submittedName>
        <fullName evidence="11">TRAP-type C4-dicarboxylate transport system permease small subunit</fullName>
    </submittedName>
</protein>
<comment type="caution">
    <text evidence="11">The sequence shown here is derived from an EMBL/GenBank/DDBJ whole genome shotgun (WGS) entry which is preliminary data.</text>
</comment>
<name>A0A7W8ZU26_9MICO</name>
<evidence type="ECO:0000256" key="4">
    <source>
        <dbReference type="ARBA" id="ARBA00022519"/>
    </source>
</evidence>
<reference evidence="11 12" key="1">
    <citation type="submission" date="2020-08" db="EMBL/GenBank/DDBJ databases">
        <title>Sequencing the genomes of 1000 actinobacteria strains.</title>
        <authorList>
            <person name="Klenk H.-P."/>
        </authorList>
    </citation>
    <scope>NUCLEOTIDE SEQUENCE [LARGE SCALE GENOMIC DNA]</scope>
    <source>
        <strain evidence="11 12">DSM 21065</strain>
    </source>
</reference>
<dbReference type="AlphaFoldDB" id="A0A7W8ZU26"/>
<keyword evidence="7 9" id="KW-0472">Membrane</keyword>
<feature type="transmembrane region" description="Helical" evidence="9">
    <location>
        <begin position="66"/>
        <end position="89"/>
    </location>
</feature>
<keyword evidence="5 9" id="KW-0812">Transmembrane</keyword>
<feature type="transmembrane region" description="Helical" evidence="9">
    <location>
        <begin position="27"/>
        <end position="45"/>
    </location>
</feature>
<keyword evidence="4" id="KW-0997">Cell inner membrane</keyword>
<evidence type="ECO:0000256" key="2">
    <source>
        <dbReference type="ARBA" id="ARBA00022448"/>
    </source>
</evidence>
<evidence type="ECO:0000313" key="11">
    <source>
        <dbReference type="EMBL" id="MBB5639872.1"/>
    </source>
</evidence>
<evidence type="ECO:0000256" key="1">
    <source>
        <dbReference type="ARBA" id="ARBA00004429"/>
    </source>
</evidence>
<accession>A0A7W8ZU26</accession>
<dbReference type="EMBL" id="JACHBQ010000001">
    <property type="protein sequence ID" value="MBB5639872.1"/>
    <property type="molecule type" value="Genomic_DNA"/>
</dbReference>